<dbReference type="EMBL" id="GGFK01015455">
    <property type="protein sequence ID" value="MBW48776.1"/>
    <property type="molecule type" value="Transcribed_RNA"/>
</dbReference>
<sequence length="81" mass="8756">MPLFFLSVIISTVHLTSCTILLCNHRLAALGVLLPIVSSIKTFQCCHFTLCVGSSATTKPNTNLNTAVVVSVVWWPRGKGQ</sequence>
<evidence type="ECO:0000313" key="2">
    <source>
        <dbReference type="EMBL" id="MBW48776.1"/>
    </source>
</evidence>
<protein>
    <submittedName>
        <fullName evidence="2">Putative secreted protein</fullName>
    </submittedName>
</protein>
<keyword evidence="1" id="KW-0732">Signal</keyword>
<evidence type="ECO:0000256" key="1">
    <source>
        <dbReference type="SAM" id="SignalP"/>
    </source>
</evidence>
<feature type="chain" id="PRO_5014663034" evidence="1">
    <location>
        <begin position="19"/>
        <end position="81"/>
    </location>
</feature>
<dbReference type="AlphaFoldDB" id="A0A2M4B6X2"/>
<feature type="signal peptide" evidence="1">
    <location>
        <begin position="1"/>
        <end position="18"/>
    </location>
</feature>
<accession>A0A2M4B6X2</accession>
<reference evidence="2" key="1">
    <citation type="submission" date="2018-01" db="EMBL/GenBank/DDBJ databases">
        <title>An insight into the sialome of Amazonian anophelines.</title>
        <authorList>
            <person name="Ribeiro J.M."/>
            <person name="Scarpassa V."/>
            <person name="Calvo E."/>
        </authorList>
    </citation>
    <scope>NUCLEOTIDE SEQUENCE</scope>
    <source>
        <tissue evidence="2">Salivary glands</tissue>
    </source>
</reference>
<name>A0A2M4B6X2_9DIPT</name>
<organism evidence="2">
    <name type="scientific">Anopheles triannulatus</name>
    <dbReference type="NCBI Taxonomy" id="58253"/>
    <lineage>
        <taxon>Eukaryota</taxon>
        <taxon>Metazoa</taxon>
        <taxon>Ecdysozoa</taxon>
        <taxon>Arthropoda</taxon>
        <taxon>Hexapoda</taxon>
        <taxon>Insecta</taxon>
        <taxon>Pterygota</taxon>
        <taxon>Neoptera</taxon>
        <taxon>Endopterygota</taxon>
        <taxon>Diptera</taxon>
        <taxon>Nematocera</taxon>
        <taxon>Culicoidea</taxon>
        <taxon>Culicidae</taxon>
        <taxon>Anophelinae</taxon>
        <taxon>Anopheles</taxon>
    </lineage>
</organism>
<proteinExistence type="predicted"/>